<protein>
    <submittedName>
        <fullName evidence="3">PKD domain-containing protein</fullName>
    </submittedName>
</protein>
<dbReference type="InterPro" id="IPR029865">
    <property type="entry name" value="KIAA0319-like"/>
</dbReference>
<keyword evidence="1" id="KW-0732">Signal</keyword>
<proteinExistence type="predicted"/>
<feature type="domain" description="PKD/Chitinase" evidence="2">
    <location>
        <begin position="137"/>
        <end position="223"/>
    </location>
</feature>
<dbReference type="Gene3D" id="2.60.40.10">
    <property type="entry name" value="Immunoglobulins"/>
    <property type="match status" value="3"/>
</dbReference>
<name>A0AAE9SN76_9VIBR</name>
<evidence type="ECO:0000313" key="4">
    <source>
        <dbReference type="Proteomes" id="UP001058687"/>
    </source>
</evidence>
<dbReference type="GO" id="GO:0016020">
    <property type="term" value="C:membrane"/>
    <property type="evidence" value="ECO:0007669"/>
    <property type="project" value="TreeGrafter"/>
</dbReference>
<evidence type="ECO:0000256" key="1">
    <source>
        <dbReference type="SAM" id="SignalP"/>
    </source>
</evidence>
<dbReference type="Proteomes" id="UP001058687">
    <property type="component" value="Chromosome 2"/>
</dbReference>
<dbReference type="Pfam" id="PF22352">
    <property type="entry name" value="K319L-like_PKD"/>
    <property type="match status" value="2"/>
</dbReference>
<dbReference type="SMART" id="SM00089">
    <property type="entry name" value="PKD"/>
    <property type="match status" value="3"/>
</dbReference>
<dbReference type="RefSeq" id="WP_255942782.1">
    <property type="nucleotide sequence ID" value="NZ_CP050468.1"/>
</dbReference>
<dbReference type="InterPro" id="IPR013783">
    <property type="entry name" value="Ig-like_fold"/>
</dbReference>
<dbReference type="PANTHER" id="PTHR46182">
    <property type="entry name" value="FI19480P1"/>
    <property type="match status" value="1"/>
</dbReference>
<reference evidence="3" key="1">
    <citation type="submission" date="2020-03" db="EMBL/GenBank/DDBJ databases">
        <title>Five strains of Vibrio campbellii isolated from Mariana Trench.</title>
        <authorList>
            <person name="Liang J."/>
            <person name="Zhang X.-H."/>
        </authorList>
    </citation>
    <scope>NUCLEOTIDE SEQUENCE</scope>
    <source>
        <strain evidence="3">LJC014</strain>
    </source>
</reference>
<dbReference type="InterPro" id="IPR035986">
    <property type="entry name" value="PKD_dom_sf"/>
</dbReference>
<dbReference type="PANTHER" id="PTHR46182:SF2">
    <property type="entry name" value="FI19480P1"/>
    <property type="match status" value="1"/>
</dbReference>
<evidence type="ECO:0000259" key="2">
    <source>
        <dbReference type="SMART" id="SM00089"/>
    </source>
</evidence>
<organism evidence="3 4">
    <name type="scientific">Vibrio campbellii</name>
    <dbReference type="NCBI Taxonomy" id="680"/>
    <lineage>
        <taxon>Bacteria</taxon>
        <taxon>Pseudomonadati</taxon>
        <taxon>Pseudomonadota</taxon>
        <taxon>Gammaproteobacteria</taxon>
        <taxon>Vibrionales</taxon>
        <taxon>Vibrionaceae</taxon>
        <taxon>Vibrio</taxon>
    </lineage>
</organism>
<dbReference type="PROSITE" id="PS51257">
    <property type="entry name" value="PROKAR_LIPOPROTEIN"/>
    <property type="match status" value="1"/>
</dbReference>
<dbReference type="EMBL" id="CP050468">
    <property type="protein sequence ID" value="UTZ29676.1"/>
    <property type="molecule type" value="Genomic_DNA"/>
</dbReference>
<sequence length="441" mass="46770">MKPNMKWTLLAITIPSLIACGGGSDSNTAAADSHKAPVSVVSGYEAAKVGNRIRLDGLGSYGVDASIATYTWSISKKPQGSNVTLNNVNAVSPYFTPDMAGDYTVQLVTNDGKKDSSAKSLTITATDANTNVAPAIYASETYTAALDQTLKLDAKAYDADNDVLSYQWALNSAPQNTTMSLSNASTKQAELKANVAGEYKLTLTVSDGKEETTKEITVNYSADNVAPIAMAGRDTTFELGGTTTLDASASMDGNDSDVTYQWEIVSKPSASTAELSDATSAKPTFTPDIEGDYALALTVSDGALSSEKDFVRVTASKAGTSDLVLHFNGEKKQWPFAEEIVLNEEIKGEAPKYVLLGSLTLEAVGHDYEVQQIFAMDAVNLTHDVKLSGIEDGSVLPVGDEIVVKLWSAPTQGNSVLLSYGLMIKDQPDFYAGLGYSFQTN</sequence>
<feature type="domain" description="PKD/Chitinase" evidence="2">
    <location>
        <begin position="38"/>
        <end position="128"/>
    </location>
</feature>
<evidence type="ECO:0000313" key="3">
    <source>
        <dbReference type="EMBL" id="UTZ29676.1"/>
    </source>
</evidence>
<feature type="signal peptide" evidence="1">
    <location>
        <begin position="1"/>
        <end position="21"/>
    </location>
</feature>
<feature type="domain" description="PKD/Chitinase" evidence="2">
    <location>
        <begin position="232"/>
        <end position="316"/>
    </location>
</feature>
<dbReference type="InterPro" id="IPR022409">
    <property type="entry name" value="PKD/Chitinase_dom"/>
</dbReference>
<accession>A0AAE9SN76</accession>
<feature type="chain" id="PRO_5042279249" evidence="1">
    <location>
        <begin position="22"/>
        <end position="441"/>
    </location>
</feature>
<dbReference type="GO" id="GO:0031410">
    <property type="term" value="C:cytoplasmic vesicle"/>
    <property type="evidence" value="ECO:0007669"/>
    <property type="project" value="TreeGrafter"/>
</dbReference>
<dbReference type="SUPFAM" id="SSF49299">
    <property type="entry name" value="PKD domain"/>
    <property type="match status" value="1"/>
</dbReference>
<gene>
    <name evidence="3" type="ORF">HB761_24205</name>
</gene>
<dbReference type="AlphaFoldDB" id="A0AAE9SN76"/>